<feature type="compositionally biased region" description="Basic and acidic residues" evidence="2">
    <location>
        <begin position="59"/>
        <end position="73"/>
    </location>
</feature>
<evidence type="ECO:0000256" key="2">
    <source>
        <dbReference type="SAM" id="MobiDB-lite"/>
    </source>
</evidence>
<sequence length="951" mass="101229">MKTYLKSQPELRFRLARICMLDMNKGIITQRLDRVCKVCSQGVDPGDLILWPKNGAGEKASEEKGPSDLGKLGEETRLIEEESMVEGQQVSEEPMRAQEVRLAQEASGDGRGAEGSGGRSPTDDDEWSISLSDLEATNLPRTTEERILSEDWSMTSDGLAEAKGELAEEERRFSEDWSLTPDGMVEAEEELAEEERKFSEDWSLTPDGMVEAEEELANTERSWSIDWSVSSTELAEAKKEEEERMAEEDREIAGEERMILAMADDRYNITVRTYDRILQCYCNDLLHATVWREQQWTQGSPYGSTSAPVCKENAMVADIGNTDAGDKKAVEAPADGGAAGVPVAAPSGNDKPLPMAGVLEADRRGAMDTGTVTIPTKLVPRTDYYKVLSGMEDVAFIEEVADACTEEVEQWTEGGKIYLAVKAAMGDECVGTYQFVAGQVGIIITNFIICVIAAALRPLQKEQKKIKEEKKLARAQAWINESGAALATVWPGDVLGPTVWLEEAWALTGGGLQVDDFGGLNDAQTPLPSTLGINASPTSGRGRGAGRAKGSARARGGGRARWGGRARGSGRAGGNTGSRPPITDSAAGVATAPILPTVSKLLGPEASGNVRSTRRRGRPRGSRGRGRGRGRGGGTAETSTLPRPVDQSLMHYGPQLGKRNRSITPKTMVGYLQTTEGAAGGVAGAPILPPIIDKSLMSDGSELGKGNRLITPKAMGSSTGAVGGVAEAPILPPVLDKSQVYDGSQLGIKNRQSAPGAMGSHLQTTEGVAMGFPETLILPPTLDKSRMYDGSQLGIKNRQSATEGVVGGSAETRTLPETVDKSGIPDASQLGKRKRESDSKTVGGNLRKTEGAAEGPAEPRILPPTLDKPLMSDAAPQLGKRNREDASETIGTHLQTIEGATEGAAEGSKDAETPLQSSFGTDFRSDASQVSTRGGGRGRGRGRGRKRARAN</sequence>
<feature type="compositionally biased region" description="Polar residues" evidence="2">
    <location>
        <begin position="914"/>
        <end position="932"/>
    </location>
</feature>
<feature type="coiled-coil region" evidence="1">
    <location>
        <begin position="231"/>
        <end position="258"/>
    </location>
</feature>
<feature type="compositionally biased region" description="Basic residues" evidence="2">
    <location>
        <begin position="936"/>
        <end position="951"/>
    </location>
</feature>
<protein>
    <submittedName>
        <fullName evidence="3">Uncharacterized protein</fullName>
    </submittedName>
</protein>
<dbReference type="OrthoDB" id="3440481at2759"/>
<proteinExistence type="predicted"/>
<feature type="region of interest" description="Disordered" evidence="2">
    <location>
        <begin position="528"/>
        <end position="586"/>
    </location>
</feature>
<dbReference type="HOGENOM" id="CLU_346510_0_0_1"/>
<feature type="region of interest" description="Disordered" evidence="2">
    <location>
        <begin position="81"/>
        <end position="127"/>
    </location>
</feature>
<feature type="compositionally biased region" description="Gly residues" evidence="2">
    <location>
        <begin position="565"/>
        <end position="576"/>
    </location>
</feature>
<organism evidence="3 4">
    <name type="scientific">Pseudogymnoascus destructans (strain ATCC MYA-4855 / 20631-21)</name>
    <name type="common">Bat white-nose syndrome fungus</name>
    <name type="synonym">Geomyces destructans</name>
    <dbReference type="NCBI Taxonomy" id="658429"/>
    <lineage>
        <taxon>Eukaryota</taxon>
        <taxon>Fungi</taxon>
        <taxon>Dikarya</taxon>
        <taxon>Ascomycota</taxon>
        <taxon>Pezizomycotina</taxon>
        <taxon>Leotiomycetes</taxon>
        <taxon>Thelebolales</taxon>
        <taxon>Thelebolaceae</taxon>
        <taxon>Pseudogymnoascus</taxon>
    </lineage>
</organism>
<dbReference type="STRING" id="658429.L8G3V4"/>
<dbReference type="AlphaFoldDB" id="L8G3V4"/>
<evidence type="ECO:0000256" key="1">
    <source>
        <dbReference type="SAM" id="Coils"/>
    </source>
</evidence>
<feature type="region of interest" description="Disordered" evidence="2">
    <location>
        <begin position="599"/>
        <end position="661"/>
    </location>
</feature>
<feature type="region of interest" description="Disordered" evidence="2">
    <location>
        <begin position="793"/>
        <end position="951"/>
    </location>
</feature>
<feature type="compositionally biased region" description="Gly residues" evidence="2">
    <location>
        <begin position="109"/>
        <end position="118"/>
    </location>
</feature>
<dbReference type="Proteomes" id="UP000011064">
    <property type="component" value="Unassembled WGS sequence"/>
</dbReference>
<keyword evidence="4" id="KW-1185">Reference proteome</keyword>
<evidence type="ECO:0000313" key="4">
    <source>
        <dbReference type="Proteomes" id="UP000011064"/>
    </source>
</evidence>
<reference evidence="4" key="1">
    <citation type="submission" date="2010-09" db="EMBL/GenBank/DDBJ databases">
        <title>The genome sequence of Geomyces destructans 20631-21.</title>
        <authorList>
            <consortium name="The Broad Institute Genome Sequencing Platform"/>
            <person name="Cuomo C.A."/>
            <person name="Blehert D.S."/>
            <person name="Lorch J.M."/>
            <person name="Young S.K."/>
            <person name="Zeng Q."/>
            <person name="Gargeya S."/>
            <person name="Fitzgerald M."/>
            <person name="Haas B."/>
            <person name="Abouelleil A."/>
            <person name="Alvarado L."/>
            <person name="Arachchi H.M."/>
            <person name="Berlin A."/>
            <person name="Brown A."/>
            <person name="Chapman S.B."/>
            <person name="Chen Z."/>
            <person name="Dunbar C."/>
            <person name="Freedman E."/>
            <person name="Gearin G."/>
            <person name="Gellesch M."/>
            <person name="Goldberg J."/>
            <person name="Griggs A."/>
            <person name="Gujja S."/>
            <person name="Heiman D."/>
            <person name="Howarth C."/>
            <person name="Larson L."/>
            <person name="Lui A."/>
            <person name="MacDonald P.J.P."/>
            <person name="Montmayeur A."/>
            <person name="Murphy C."/>
            <person name="Neiman D."/>
            <person name="Pearson M."/>
            <person name="Priest M."/>
            <person name="Roberts A."/>
            <person name="Saif S."/>
            <person name="Shea T."/>
            <person name="Shenoy N."/>
            <person name="Sisk P."/>
            <person name="Stolte C."/>
            <person name="Sykes S."/>
            <person name="Wortman J."/>
            <person name="Nusbaum C."/>
            <person name="Birren B."/>
        </authorList>
    </citation>
    <scope>NUCLEOTIDE SEQUENCE [LARGE SCALE GENOMIC DNA]</scope>
    <source>
        <strain evidence="4">ATCC MYA-4855 / 20631-21</strain>
    </source>
</reference>
<keyword evidence="1" id="KW-0175">Coiled coil</keyword>
<dbReference type="VEuPathDB" id="FungiDB:GMDG_08079"/>
<accession>L8G3V4</accession>
<feature type="region of interest" description="Disordered" evidence="2">
    <location>
        <begin position="54"/>
        <end position="73"/>
    </location>
</feature>
<dbReference type="InParanoid" id="L8G3V4"/>
<evidence type="ECO:0000313" key="3">
    <source>
        <dbReference type="EMBL" id="ELR06606.1"/>
    </source>
</evidence>
<gene>
    <name evidence="3" type="ORF">GMDG_08079</name>
</gene>
<feature type="compositionally biased region" description="Basic residues" evidence="2">
    <location>
        <begin position="544"/>
        <end position="564"/>
    </location>
</feature>
<feature type="compositionally biased region" description="Polar residues" evidence="2">
    <location>
        <begin position="528"/>
        <end position="538"/>
    </location>
</feature>
<name>L8G3V4_PSED2</name>
<feature type="compositionally biased region" description="Basic residues" evidence="2">
    <location>
        <begin position="612"/>
        <end position="630"/>
    </location>
</feature>
<dbReference type="EMBL" id="GL573463">
    <property type="protein sequence ID" value="ELR06606.1"/>
    <property type="molecule type" value="Genomic_DNA"/>
</dbReference>